<proteinExistence type="predicted"/>
<feature type="transmembrane region" description="Helical" evidence="1">
    <location>
        <begin position="6"/>
        <end position="28"/>
    </location>
</feature>
<protein>
    <submittedName>
        <fullName evidence="2">Uncharacterized protein</fullName>
    </submittedName>
</protein>
<keyword evidence="1" id="KW-0472">Membrane</keyword>
<dbReference type="OrthoDB" id="2879098at2"/>
<sequence>MQYLSSFIYTAIVGGIFIYLSILAFDFFSGEKPEKQVKKIHKYFRKETIKQVELLEHVPRIYTLYQIKTDNETKRVKLKPGYKVVKMVKKKKK</sequence>
<evidence type="ECO:0000256" key="1">
    <source>
        <dbReference type="SAM" id="Phobius"/>
    </source>
</evidence>
<gene>
    <name evidence="2" type="ORF">BN000_03274</name>
</gene>
<dbReference type="AlphaFoldDB" id="A0A0U1NZ65"/>
<keyword evidence="1" id="KW-0812">Transmembrane</keyword>
<dbReference type="Proteomes" id="UP000199087">
    <property type="component" value="Unassembled WGS sequence"/>
</dbReference>
<organism evidence="2 3">
    <name type="scientific">Neobacillus massiliamazoniensis</name>
    <dbReference type="NCBI Taxonomy" id="1499688"/>
    <lineage>
        <taxon>Bacteria</taxon>
        <taxon>Bacillati</taxon>
        <taxon>Bacillota</taxon>
        <taxon>Bacilli</taxon>
        <taxon>Bacillales</taxon>
        <taxon>Bacillaceae</taxon>
        <taxon>Neobacillus</taxon>
    </lineage>
</organism>
<name>A0A0U1NZ65_9BACI</name>
<keyword evidence="1" id="KW-1133">Transmembrane helix</keyword>
<dbReference type="RefSeq" id="WP_090635652.1">
    <property type="nucleotide sequence ID" value="NZ_CVRB01000003.1"/>
</dbReference>
<evidence type="ECO:0000313" key="3">
    <source>
        <dbReference type="Proteomes" id="UP000199087"/>
    </source>
</evidence>
<dbReference type="EMBL" id="CVRB01000003">
    <property type="protein sequence ID" value="CRK83311.1"/>
    <property type="molecule type" value="Genomic_DNA"/>
</dbReference>
<accession>A0A0U1NZ65</accession>
<keyword evidence="3" id="KW-1185">Reference proteome</keyword>
<reference evidence="3" key="1">
    <citation type="submission" date="2015-05" db="EMBL/GenBank/DDBJ databases">
        <authorList>
            <person name="Urmite Genomes"/>
        </authorList>
    </citation>
    <scope>NUCLEOTIDE SEQUENCE [LARGE SCALE GENOMIC DNA]</scope>
    <source>
        <strain evidence="3">LF1</strain>
    </source>
</reference>
<evidence type="ECO:0000313" key="2">
    <source>
        <dbReference type="EMBL" id="CRK83311.1"/>
    </source>
</evidence>